<evidence type="ECO:0000313" key="3">
    <source>
        <dbReference type="Proteomes" id="UP001500063"/>
    </source>
</evidence>
<protein>
    <submittedName>
        <fullName evidence="2">Uncharacterized protein</fullName>
    </submittedName>
</protein>
<keyword evidence="1" id="KW-1133">Transmembrane helix</keyword>
<keyword evidence="1" id="KW-0812">Transmembrane</keyword>
<name>A0ABN0WFZ1_9ACTN</name>
<keyword evidence="3" id="KW-1185">Reference proteome</keyword>
<evidence type="ECO:0000256" key="1">
    <source>
        <dbReference type="SAM" id="Phobius"/>
    </source>
</evidence>
<dbReference type="Proteomes" id="UP001500063">
    <property type="component" value="Unassembled WGS sequence"/>
</dbReference>
<feature type="transmembrane region" description="Helical" evidence="1">
    <location>
        <begin position="76"/>
        <end position="96"/>
    </location>
</feature>
<evidence type="ECO:0000313" key="2">
    <source>
        <dbReference type="EMBL" id="GAA0336333.1"/>
    </source>
</evidence>
<reference evidence="2 3" key="1">
    <citation type="journal article" date="2019" name="Int. J. Syst. Evol. Microbiol.">
        <title>The Global Catalogue of Microorganisms (GCM) 10K type strain sequencing project: providing services to taxonomists for standard genome sequencing and annotation.</title>
        <authorList>
            <consortium name="The Broad Institute Genomics Platform"/>
            <consortium name="The Broad Institute Genome Sequencing Center for Infectious Disease"/>
            <person name="Wu L."/>
            <person name="Ma J."/>
        </authorList>
    </citation>
    <scope>NUCLEOTIDE SEQUENCE [LARGE SCALE GENOMIC DNA]</scope>
    <source>
        <strain evidence="2 3">JCM 4565</strain>
    </source>
</reference>
<comment type="caution">
    <text evidence="2">The sequence shown here is derived from an EMBL/GenBank/DDBJ whole genome shotgun (WGS) entry which is preliminary data.</text>
</comment>
<sequence length="132" mass="14769">MEWTRKEDEKWAAAFKLHLVTTYDPPKGLADQALSEIHETVTKADKPAEALFGDPRQYATQLAGPHRAQRARRRKAYAAVAFALTITIASTAALRGLDMTSLWFWIGLLAVVFSVVNAVVLYRDCRPGRTPR</sequence>
<dbReference type="RefSeq" id="WP_344116462.1">
    <property type="nucleotide sequence ID" value="NZ_BAAABW010000004.1"/>
</dbReference>
<feature type="transmembrane region" description="Helical" evidence="1">
    <location>
        <begin position="102"/>
        <end position="122"/>
    </location>
</feature>
<accession>A0ABN0WFZ1</accession>
<gene>
    <name evidence="2" type="ORF">GCM10010319_10460</name>
</gene>
<proteinExistence type="predicted"/>
<dbReference type="EMBL" id="BAAABW010000004">
    <property type="protein sequence ID" value="GAA0336333.1"/>
    <property type="molecule type" value="Genomic_DNA"/>
</dbReference>
<keyword evidence="1" id="KW-0472">Membrane</keyword>
<organism evidence="2 3">
    <name type="scientific">Streptomyces blastmyceticus</name>
    <dbReference type="NCBI Taxonomy" id="68180"/>
    <lineage>
        <taxon>Bacteria</taxon>
        <taxon>Bacillati</taxon>
        <taxon>Actinomycetota</taxon>
        <taxon>Actinomycetes</taxon>
        <taxon>Kitasatosporales</taxon>
        <taxon>Streptomycetaceae</taxon>
        <taxon>Streptomyces</taxon>
    </lineage>
</organism>